<dbReference type="GO" id="GO:0005737">
    <property type="term" value="C:cytoplasm"/>
    <property type="evidence" value="ECO:0007669"/>
    <property type="project" value="TreeGrafter"/>
</dbReference>
<accession>A0A816A7P7</accession>
<dbReference type="SUPFAM" id="SSF56235">
    <property type="entry name" value="N-terminal nucleophile aminohydrolases (Ntn hydrolases)"/>
    <property type="match status" value="1"/>
</dbReference>
<evidence type="ECO:0000256" key="1">
    <source>
        <dbReference type="ARBA" id="ARBA00010872"/>
    </source>
</evidence>
<dbReference type="GO" id="GO:0003948">
    <property type="term" value="F:N4-(beta-N-acetylglucosaminyl)-L-asparaginase activity"/>
    <property type="evidence" value="ECO:0007669"/>
    <property type="project" value="TreeGrafter"/>
</dbReference>
<organism evidence="5 6">
    <name type="scientific">Rotaria sordida</name>
    <dbReference type="NCBI Taxonomy" id="392033"/>
    <lineage>
        <taxon>Eukaryota</taxon>
        <taxon>Metazoa</taxon>
        <taxon>Spiralia</taxon>
        <taxon>Gnathifera</taxon>
        <taxon>Rotifera</taxon>
        <taxon>Eurotatoria</taxon>
        <taxon>Bdelloidea</taxon>
        <taxon>Philodinida</taxon>
        <taxon>Philodinidae</taxon>
        <taxon>Rotaria</taxon>
    </lineage>
</organism>
<feature type="site" description="Cleavage; by autolysis" evidence="3">
    <location>
        <begin position="139"/>
        <end position="140"/>
    </location>
</feature>
<gene>
    <name evidence="5" type="ORF">JXQ802_LOCUS47455</name>
    <name evidence="4" type="ORF">PYM288_LOCUS31547</name>
</gene>
<dbReference type="PANTHER" id="PTHR10188:SF6">
    <property type="entry name" value="N(4)-(BETA-N-ACETYLGLUCOSAMINYL)-L-ASPARAGINASE"/>
    <property type="match status" value="1"/>
</dbReference>
<evidence type="ECO:0000313" key="6">
    <source>
        <dbReference type="Proteomes" id="UP000663870"/>
    </source>
</evidence>
<dbReference type="Gene3D" id="3.60.20.30">
    <property type="entry name" value="(Glycosyl)asparaginase"/>
    <property type="match status" value="1"/>
</dbReference>
<evidence type="ECO:0000313" key="5">
    <source>
        <dbReference type="EMBL" id="CAF1593180.1"/>
    </source>
</evidence>
<dbReference type="PANTHER" id="PTHR10188">
    <property type="entry name" value="L-ASPARAGINASE"/>
    <property type="match status" value="1"/>
</dbReference>
<dbReference type="InterPro" id="IPR000246">
    <property type="entry name" value="Peptidase_T2"/>
</dbReference>
<dbReference type="CDD" id="cd04513">
    <property type="entry name" value="Glycosylasparaginase"/>
    <property type="match status" value="1"/>
</dbReference>
<dbReference type="Proteomes" id="UP000663854">
    <property type="component" value="Unassembled WGS sequence"/>
</dbReference>
<evidence type="ECO:0000256" key="2">
    <source>
        <dbReference type="PIRSR" id="PIRSR600246-1"/>
    </source>
</evidence>
<dbReference type="EMBL" id="CAJNOL010004701">
    <property type="protein sequence ID" value="CAF1593180.1"/>
    <property type="molecule type" value="Genomic_DNA"/>
</dbReference>
<protein>
    <submittedName>
        <fullName evidence="5">Uncharacterized protein</fullName>
    </submittedName>
</protein>
<comment type="caution">
    <text evidence="5">The sequence shown here is derived from an EMBL/GenBank/DDBJ whole genome shotgun (WGS) entry which is preliminary data.</text>
</comment>
<dbReference type="AlphaFoldDB" id="A0A816A7P7"/>
<dbReference type="EMBL" id="CAJNOH010003370">
    <property type="protein sequence ID" value="CAF1333796.1"/>
    <property type="molecule type" value="Genomic_DNA"/>
</dbReference>
<proteinExistence type="inferred from homology"/>
<dbReference type="Proteomes" id="UP000663870">
    <property type="component" value="Unassembled WGS sequence"/>
</dbReference>
<evidence type="ECO:0000313" key="4">
    <source>
        <dbReference type="EMBL" id="CAF1333796.1"/>
    </source>
</evidence>
<reference evidence="5" key="1">
    <citation type="submission" date="2021-02" db="EMBL/GenBank/DDBJ databases">
        <authorList>
            <person name="Nowell W R."/>
        </authorList>
    </citation>
    <scope>NUCLEOTIDE SEQUENCE</scope>
</reference>
<dbReference type="Pfam" id="PF01112">
    <property type="entry name" value="Asparaginase_2"/>
    <property type="match status" value="1"/>
</dbReference>
<evidence type="ECO:0000256" key="3">
    <source>
        <dbReference type="PIRSR" id="PIRSR600246-3"/>
    </source>
</evidence>
<dbReference type="InterPro" id="IPR029055">
    <property type="entry name" value="Ntn_hydrolases_N"/>
</dbReference>
<name>A0A816A7P7_9BILA</name>
<sequence length="245" mass="26665">MQMMLSNGTSLDAVETGCRTCEEKKCDESIGWGDRPNGNGKTTLDALIMDGRTMSVGAVASLHRIKNAIGVARAVMRYSLHCNISIDEWNQWKQGTCQPNHRKNVPTDPTTNCEPYKAFSSAEIGDSTRYHRLSWDEHDTIGMIALDPNGDMEVGMSTNGLSFKISGPVSDSAVIGNGAYVDNEGDGACATGNGDIMRRFVPSYHVVQLMRQGESPSDACTDVIQRITKYYPDFDGAVLALSKDV</sequence>
<keyword evidence="6" id="KW-1185">Reference proteome</keyword>
<feature type="active site" description="Nucleophile" evidence="2">
    <location>
        <position position="140"/>
    </location>
</feature>
<comment type="similarity">
    <text evidence="1">Belongs to the Ntn-hydrolase family.</text>
</comment>